<dbReference type="InterPro" id="IPR043128">
    <property type="entry name" value="Rev_trsase/Diguanyl_cyclase"/>
</dbReference>
<feature type="transmembrane region" description="Helical" evidence="3">
    <location>
        <begin position="68"/>
        <end position="89"/>
    </location>
</feature>
<dbReference type="Pfam" id="PF00990">
    <property type="entry name" value="GGDEF"/>
    <property type="match status" value="1"/>
</dbReference>
<evidence type="ECO:0000313" key="6">
    <source>
        <dbReference type="Proteomes" id="UP000186400"/>
    </source>
</evidence>
<evidence type="ECO:0000313" key="5">
    <source>
        <dbReference type="EMBL" id="SIQ69169.1"/>
    </source>
</evidence>
<dbReference type="Proteomes" id="UP000186400">
    <property type="component" value="Unassembled WGS sequence"/>
</dbReference>
<keyword evidence="6" id="KW-1185">Reference proteome</keyword>
<dbReference type="CDD" id="cd01949">
    <property type="entry name" value="GGDEF"/>
    <property type="match status" value="1"/>
</dbReference>
<evidence type="ECO:0000259" key="4">
    <source>
        <dbReference type="PROSITE" id="PS50887"/>
    </source>
</evidence>
<evidence type="ECO:0000256" key="2">
    <source>
        <dbReference type="ARBA" id="ARBA00034247"/>
    </source>
</evidence>
<comment type="catalytic activity">
    <reaction evidence="2">
        <text>2 GTP = 3',3'-c-di-GMP + 2 diphosphate</text>
        <dbReference type="Rhea" id="RHEA:24898"/>
        <dbReference type="ChEBI" id="CHEBI:33019"/>
        <dbReference type="ChEBI" id="CHEBI:37565"/>
        <dbReference type="ChEBI" id="CHEBI:58805"/>
        <dbReference type="EC" id="2.7.7.65"/>
    </reaction>
</comment>
<dbReference type="Gene3D" id="3.30.70.270">
    <property type="match status" value="1"/>
</dbReference>
<dbReference type="PANTHER" id="PTHR45138:SF9">
    <property type="entry name" value="DIGUANYLATE CYCLASE DGCM-RELATED"/>
    <property type="match status" value="1"/>
</dbReference>
<dbReference type="InterPro" id="IPR000160">
    <property type="entry name" value="GGDEF_dom"/>
</dbReference>
<accession>A0A1N6UUA4</accession>
<dbReference type="SMART" id="SM00267">
    <property type="entry name" value="GGDEF"/>
    <property type="match status" value="1"/>
</dbReference>
<name>A0A1N6UUA4_9SPIO</name>
<sequence length="274" mass="29991">MDDVWGIPVRELLSRNQVGKDYMVLEPRGVGGPLIWASHSDEWNTYLVLEKTGEVVAARARATVLNSLLAGGVLTIFFSAVVILIVRGASKQINEQARRLEELAGQDSLTGLNNRLRFNTLVQNELARTRRTGEPAFLVILDLDYFKNINDTCGHPGGDAVLVGVSRVIQEQLRSTDHAGRFGGEEFALLLPDTNPEGAIQVAEKIRCAIMDCPVPGGEAVSPVTASFGVAPLRVQDGVSDEDLFHRVYTEADQALYLAKQRGRNRVETAPERT</sequence>
<dbReference type="EC" id="2.7.7.65" evidence="1"/>
<protein>
    <recommendedName>
        <fullName evidence="1">diguanylate cyclase</fullName>
        <ecNumber evidence="1">2.7.7.65</ecNumber>
    </recommendedName>
</protein>
<gene>
    <name evidence="5" type="ORF">SAMN05920897_11322</name>
</gene>
<dbReference type="InterPro" id="IPR029787">
    <property type="entry name" value="Nucleotide_cyclase"/>
</dbReference>
<dbReference type="FunFam" id="3.30.70.270:FF:000001">
    <property type="entry name" value="Diguanylate cyclase domain protein"/>
    <property type="match status" value="1"/>
</dbReference>
<dbReference type="AlphaFoldDB" id="A0A1N6UUA4"/>
<keyword evidence="3" id="KW-0472">Membrane</keyword>
<dbReference type="GO" id="GO:0005886">
    <property type="term" value="C:plasma membrane"/>
    <property type="evidence" value="ECO:0007669"/>
    <property type="project" value="TreeGrafter"/>
</dbReference>
<dbReference type="RefSeq" id="WP_076489234.1">
    <property type="nucleotide sequence ID" value="NZ_FTMS01000013.1"/>
</dbReference>
<proteinExistence type="predicted"/>
<dbReference type="GO" id="GO:0043709">
    <property type="term" value="P:cell adhesion involved in single-species biofilm formation"/>
    <property type="evidence" value="ECO:0007669"/>
    <property type="project" value="TreeGrafter"/>
</dbReference>
<dbReference type="OrthoDB" id="9779586at2"/>
<dbReference type="InterPro" id="IPR050469">
    <property type="entry name" value="Diguanylate_Cyclase"/>
</dbReference>
<reference evidence="5 6" key="1">
    <citation type="submission" date="2017-01" db="EMBL/GenBank/DDBJ databases">
        <authorList>
            <person name="Mah S.A."/>
            <person name="Swanson W.J."/>
            <person name="Moy G.W."/>
            <person name="Vacquier V.D."/>
        </authorList>
    </citation>
    <scope>NUCLEOTIDE SEQUENCE [LARGE SCALE GENOMIC DNA]</scope>
    <source>
        <strain evidence="5 6">ASpG1</strain>
    </source>
</reference>
<dbReference type="GO" id="GO:0052621">
    <property type="term" value="F:diguanylate cyclase activity"/>
    <property type="evidence" value="ECO:0007669"/>
    <property type="project" value="UniProtKB-EC"/>
</dbReference>
<dbReference type="SUPFAM" id="SSF55073">
    <property type="entry name" value="Nucleotide cyclase"/>
    <property type="match status" value="1"/>
</dbReference>
<dbReference type="PANTHER" id="PTHR45138">
    <property type="entry name" value="REGULATORY COMPONENTS OF SENSORY TRANSDUCTION SYSTEM"/>
    <property type="match status" value="1"/>
</dbReference>
<organism evidence="5 6">
    <name type="scientific">Alkalispirochaeta americana</name>
    <dbReference type="NCBI Taxonomy" id="159291"/>
    <lineage>
        <taxon>Bacteria</taxon>
        <taxon>Pseudomonadati</taxon>
        <taxon>Spirochaetota</taxon>
        <taxon>Spirochaetia</taxon>
        <taxon>Spirochaetales</taxon>
        <taxon>Spirochaetaceae</taxon>
        <taxon>Alkalispirochaeta</taxon>
    </lineage>
</organism>
<feature type="domain" description="GGDEF" evidence="4">
    <location>
        <begin position="134"/>
        <end position="272"/>
    </location>
</feature>
<keyword evidence="3" id="KW-1133">Transmembrane helix</keyword>
<evidence type="ECO:0000256" key="3">
    <source>
        <dbReference type="SAM" id="Phobius"/>
    </source>
</evidence>
<keyword evidence="3" id="KW-0812">Transmembrane</keyword>
<dbReference type="GO" id="GO:1902201">
    <property type="term" value="P:negative regulation of bacterial-type flagellum-dependent cell motility"/>
    <property type="evidence" value="ECO:0007669"/>
    <property type="project" value="TreeGrafter"/>
</dbReference>
<dbReference type="PROSITE" id="PS50887">
    <property type="entry name" value="GGDEF"/>
    <property type="match status" value="1"/>
</dbReference>
<dbReference type="EMBL" id="FTMS01000013">
    <property type="protein sequence ID" value="SIQ69169.1"/>
    <property type="molecule type" value="Genomic_DNA"/>
</dbReference>
<dbReference type="STRING" id="159291.SAMN05920897_11322"/>
<dbReference type="NCBIfam" id="TIGR00254">
    <property type="entry name" value="GGDEF"/>
    <property type="match status" value="1"/>
</dbReference>
<evidence type="ECO:0000256" key="1">
    <source>
        <dbReference type="ARBA" id="ARBA00012528"/>
    </source>
</evidence>